<reference evidence="2" key="1">
    <citation type="submission" date="2020-04" db="EMBL/GenBank/DDBJ databases">
        <authorList>
            <person name="Chiriac C."/>
            <person name="Salcher M."/>
            <person name="Ghai R."/>
            <person name="Kavagutti S V."/>
        </authorList>
    </citation>
    <scope>NUCLEOTIDE SEQUENCE</scope>
</reference>
<proteinExistence type="predicted"/>
<gene>
    <name evidence="2" type="ORF">UFOVP813_36</name>
</gene>
<evidence type="ECO:0000256" key="1">
    <source>
        <dbReference type="SAM" id="MobiDB-lite"/>
    </source>
</evidence>
<accession>A0A6J5NV66</accession>
<evidence type="ECO:0000313" key="2">
    <source>
        <dbReference type="EMBL" id="CAB4163610.1"/>
    </source>
</evidence>
<name>A0A6J5NV66_9CAUD</name>
<feature type="region of interest" description="Disordered" evidence="1">
    <location>
        <begin position="1"/>
        <end position="51"/>
    </location>
</feature>
<dbReference type="EMBL" id="LR796743">
    <property type="protein sequence ID" value="CAB4163610.1"/>
    <property type="molecule type" value="Genomic_DNA"/>
</dbReference>
<protein>
    <submittedName>
        <fullName evidence="2">Uncharacterized protein</fullName>
    </submittedName>
</protein>
<sequence length="122" mass="12385">MKHFDASLAPGGPHYSPDIFGPDGRLVRFCGGGGGGGSAPAPNTSESTKQHEENMRQLRAQARVAADATSPKFTPASAPAAASVDTIAAGLDSRRKNGRRFGYAKTADANALGMLATLGASA</sequence>
<organism evidence="2">
    <name type="scientific">uncultured Caudovirales phage</name>
    <dbReference type="NCBI Taxonomy" id="2100421"/>
    <lineage>
        <taxon>Viruses</taxon>
        <taxon>Duplodnaviria</taxon>
        <taxon>Heunggongvirae</taxon>
        <taxon>Uroviricota</taxon>
        <taxon>Caudoviricetes</taxon>
        <taxon>Peduoviridae</taxon>
        <taxon>Maltschvirus</taxon>
        <taxon>Maltschvirus maltsch</taxon>
    </lineage>
</organism>